<feature type="domain" description="Carrier" evidence="7">
    <location>
        <begin position="5246"/>
        <end position="5322"/>
    </location>
</feature>
<keyword evidence="3" id="KW-0597">Phosphoprotein</keyword>
<feature type="domain" description="Carrier" evidence="7">
    <location>
        <begin position="4170"/>
        <end position="4246"/>
    </location>
</feature>
<dbReference type="Pfam" id="PF00668">
    <property type="entry name" value="Condensation"/>
    <property type="match status" value="9"/>
</dbReference>
<dbReference type="FunFam" id="3.30.559.30:FF:000002">
    <property type="entry name" value="Nonribosomal peptide synthase Pes1"/>
    <property type="match status" value="3"/>
</dbReference>
<keyword evidence="4" id="KW-0436">Ligase</keyword>
<feature type="compositionally biased region" description="Polar residues" evidence="6">
    <location>
        <begin position="7033"/>
        <end position="7042"/>
    </location>
</feature>
<dbReference type="InterPro" id="IPR001242">
    <property type="entry name" value="Condensation_dom"/>
</dbReference>
<feature type="compositionally biased region" description="Polar residues" evidence="6">
    <location>
        <begin position="6551"/>
        <end position="6564"/>
    </location>
</feature>
<dbReference type="CDD" id="cd19534">
    <property type="entry name" value="E_NRPS"/>
    <property type="match status" value="3"/>
</dbReference>
<feature type="compositionally biased region" description="Basic and acidic residues" evidence="6">
    <location>
        <begin position="7189"/>
        <end position="7201"/>
    </location>
</feature>
<dbReference type="InterPro" id="IPR023213">
    <property type="entry name" value="CAT-like_dom_sf"/>
</dbReference>
<dbReference type="InterPro" id="IPR006162">
    <property type="entry name" value="Ppantetheine_attach_site"/>
</dbReference>
<accession>A0A1W6BS37</accession>
<dbReference type="PROSITE" id="PS00455">
    <property type="entry name" value="AMP_BINDING"/>
    <property type="match status" value="2"/>
</dbReference>
<dbReference type="PANTHER" id="PTHR45398:SF1">
    <property type="entry name" value="ENZYME, PUTATIVE (JCVI)-RELATED"/>
    <property type="match status" value="1"/>
</dbReference>
<dbReference type="Pfam" id="PF00550">
    <property type="entry name" value="PP-binding"/>
    <property type="match status" value="6"/>
</dbReference>
<feature type="region of interest" description="Disordered" evidence="6">
    <location>
        <begin position="7160"/>
        <end position="7201"/>
    </location>
</feature>
<dbReference type="Gene3D" id="3.30.559.10">
    <property type="entry name" value="Chloramphenicol acetyltransferase-like domain"/>
    <property type="match status" value="9"/>
</dbReference>
<dbReference type="FunFam" id="3.40.50.12780:FF:000014">
    <property type="entry name" value="Nonribosomal peptide synthetase 1"/>
    <property type="match status" value="4"/>
</dbReference>
<dbReference type="FunFam" id="3.30.559.30:FF:000005">
    <property type="entry name" value="Nonribosomal peptide synthase Pes1"/>
    <property type="match status" value="2"/>
</dbReference>
<dbReference type="FunFam" id="3.30.559.10:FF:000037">
    <property type="entry name" value="Nonribosomal peptide synthase Pes1"/>
    <property type="match status" value="1"/>
</dbReference>
<reference evidence="8" key="1">
    <citation type="submission" date="2017-01" db="EMBL/GenBank/DDBJ databases">
        <authorList>
            <person name="Mah S.A."/>
            <person name="Swanson W.J."/>
            <person name="Moy G.W."/>
            <person name="Vacquier V.D."/>
        </authorList>
    </citation>
    <scope>NUCLEOTIDE SEQUENCE</scope>
    <source>
        <strain evidence="8">CX-3</strain>
    </source>
</reference>
<feature type="domain" description="Carrier" evidence="7">
    <location>
        <begin position="1534"/>
        <end position="1609"/>
    </location>
</feature>
<dbReference type="SMART" id="SM00823">
    <property type="entry name" value="PKS_PP"/>
    <property type="match status" value="6"/>
</dbReference>
<feature type="domain" description="Carrier" evidence="7">
    <location>
        <begin position="4"/>
        <end position="78"/>
    </location>
</feature>
<dbReference type="FunFam" id="3.30.559.30:FF:000003">
    <property type="entry name" value="Nonribosomal peptide synthase SidD"/>
    <property type="match status" value="2"/>
</dbReference>
<sequence>MASNHNNQMEQCLQSIWAHVLNLPHVPLDQSFLSLGGDSISAMQVVGQCRKDGLSLGVQEVLRSRSITQLATAVKEVESSSYDHQEYFDEEFDLSPIQSLYFQRPNTDGHFNQSFYLRVARKTSANEFHAAIKQLVTRHSMLRARFSYSAEHGWQQRLTNDIEGSYRFRHSAVTSQATIDASIEDTQQCLNFATGPLFGAEFFDYGTQQFAFLTGHHLVVDLVTWRLLLEELEEILKGGQLLAPALPFQKWAELQQEHAESLELSDVLPEVNVPPMDFTYWGIQHQDNTYGNASHASFELDNELSSTFLTTCHSAYKTEPVEVLLASLIQSWSQVFTDRPIPAIFNEGHGREPWDSTIDITRTVGWFTALSPILVTPSEKPTDTVRKIKDFKRRIPGNGRPYFARRCLTADGRETFKSHWPMEILFNYLGQYQQLERADALLQPLGTMAGETGKAGGTSDFGHSTCRWGLFEISAFVFKGRLKVAFTFNRDMLHQANVLRWVSECEATISNMIRGLNALDPKPTLSDFPLLSLTEASFNSILDRLSAMGIPDNNIEDIYPCSSMQEGLLLSQTKNTGYYAAATLHEVLAPAAQMSFEAVADAWLQVVKRHPALRTIFVDNVGAKGLYNQIVLKDIEANIVHLEAADEHDAVKLIEQQRSISYNYGQCPNHRFTICTTLDGRTFCSLDISHVIMDGHSMSLIVSELRAACEGQLTLDCTPLSSYIAWLARQPEEASLDFWKSYLHGCEISSFPVLDDGLGQLREKELITIRMDLTSISLADFQNFCNANGITLSNVFHTAWAITLSCYIGSQDVTFGYLTSARDSDEIEDVQSILGPLINTLVCRVDLSDGSRCLLDVLQDVQRDYMEALPHRHTALADIQHALELSGASLFNTALSYRRLPQEQIVEDQGVRLREVRPIYDPTEYPVSINIEVGDDRAAIDLDYWTDNLTAVQATNVANTFVRAVENIVFNSKRRISALDHISPQHLQQINDWNVMPATINECVHDRFSQWATRQPDAPAICAHDGEYTYAELEVVTDRLAHHLVELGVRPETFVPTCFDKSVFAVISMLSVLKAGGAAVPLDAAHPTSALQTRLEDAGAKIVLTTAMRAHKFEGLVDNVIIVDDSRLQSLPSVRGPACTSVQPHHPVFVIFTSGSTGRPKGVVLEHSAIVTSAEAHGTKIGLDQNSRMLQFASYTFDNSLEEMFTTLQRGGCVCVPSEADRVNDIPGAIAKLNVNIMDLTPTVASLLVPEEVPTLKRLCLGAEPLTKALIELWSQHVSVIGQYGPSEASINSAFKDFSDGQGEATNIGKAVGCVTWVVDPDNRDRLMPIGCKGELLLEGPILSRGYLNDPEKTQAAFITDPEWACATGRTGRRFYCTGDLVQYTSEGEMMYLGRKDSQVKLHGQRIELGEIEHHLKLNLPAGAKSAVELVKFNDSNNTKALVAFLCLSEGEETAAIGDMDESLRAVAKNVEMALANALPVYYVPSVFMPVTRMPMTTSGKLDRKVLRALAAVVPESNLTSFRLAGKSGRAPQGHAEVVLAGVWATVLKLSGGAGAIGAEDSFFRLGGDSISAMKLVTAAKKDGILLNVANVFSHPKLSDLAATATVSSEEIATVINDAYPFEMISAANRQKISELAASECGVPLNAIEDIYPCSKLQEGLIMLTNKDPGTYVVQPIYSLPADIDLLRFKAAWKAVFAAESILRTRIVYSDQHGFVQVVLREELPWCSLSSIQDVNEDTRMLPAKNGAPLTTFTLVGETTAKPMFVWTAHHALYDGWSWAVLFRKVEMHYHNDMHEIPATVPYSRFVKYLRSLDQKKSDEFWLSQLDNVTAAQFPQLPSPDHHVETNGQLIHRVQLQKNVNLEVTVPSIIRAAWGLLLATYSGSDDVVWMETNSGREAMVPGIEAIIGPTITTAPVRLRLNRGITVHDYLKETQTQSSMSLPYQFAGLQHIRKLSSETAAACESQSFLGIEAAEDDDTHGQLWHMESSNTVGTDFLNYAFAFNCKVDSTGVRVEALFDDRVVERWLVERIVRQFEFLLCQLNANSNIDKKLDNVDLLNPADQNMISAWNSQPVCIIPRCIHSVIQEDQSLRRPTAPAIEAWDTGVMSYQELEERSTALAYRLTALGVRPKQFVPLCFDKSGWTIVAILAVLKAGAAFVPLDFEAPVLRLREIVGDVGAELLLCAPQYEELCESIPCRAQVVDRESTIYKKPRFPPLPSVQFNDPAYAFYTSGSTGKPKGAVVNHVHWVTSSTAFAPGWKITETSRVLQFASYTFDACLIEIFTTLMNGGTVCVPDQAARTNDLPGAINQFNVNWAALTPSVVRTMNPSQVPKLQTLFLVGEAMSQQDLTTWADKVTLGNGYGPTECACVATCNIMTPLTKPNNLGDVVTARGWVVSRNNHNMLVPVGAVGELLLEGGAVGAGYLKNPEKTAEAFLTDVKWPAKLLNTDEQTPLRIYKTGDLVKYNEDGTLLYLGRKDFQAKVRGQRLELSEVEHKLLDDHMVQSALASVPTKGPCAKRLVAIVSLQNMPVNRLDAAGPLQILSPESASINITSIRDSLCERLPAYMIPSLWVAINRFPLMPSGKLDRRRAIQWLEQMDQATYTMISTMGVETSDAHGGSSVEQKLQGIFAKTLNLPISDIRLNQSFLHLGGDSIAAMQVSSQCRAQGLPISVKDIIRAKSITALAGTVDLSQNSEPAPELTEYALPFGLSPIQKVFFETVGDSYNHFNQAEVLRLSRNIEKGELQNALVALVKIHPMLRGRFTRNEIGTWKQRVEQDAERSFRLRHHRVEKIGDPALQSAFNDSQASLDITNGPTFAIDLFEIEDSFSQVLTLVAHHLVIDIVSWGILLEDLQGLLNGAHPLPQSLPYHTWLQQQFLQVKQDNPRAIFPTVEIPPANLDYWGMEGRPNFNGDSIGENMQLSTRDTMLLLGAQDALATEIVDILVAGLLESFRKTFSDRSTVAIHNEGHGRETFNSRQDLSRTIGWFSTATPIYLPVPTNEKTDIVSTIQWVRDFRQRTPDKGRPYFAYRNLTEVGQARFASHWPAEVLFNYVGRLQHQDRKDGIFTALTGLESKDIGDRVPRLALFDVTAVISKGAINISFEWNRNMNRQQEIRNWVENCRQTLVDAIDELLQVREDQSLKNFRSLPLLYNSIDRVTKALPAGLALSDVEDIYPTSPMQQGLLFTQSRNPGLYTYETICQVKTTNDTLVDPRRLAEAWQVVIHRHQALRTIFIDGLAKDGSKDQIVVKEKLGRVQLFTGWDDERVTSMLREQSPIDCREVSPPHRMTISTTTSGKVWIKLEISHVINDGTSVSNMLADLAHAYAGKLSRADAGPLYSDYIEHVLSMPRDADLAYWKTYLAGMEPCFFPNLNDGQPLERKPASVVVELRNMDPIQAFCKRNGVTLSNVLQLTWALTLHCYVGASDVSFGLVASGRDIPVANIGSAVGCFITMLCARLVFSDNTTIAELLESLQTSSTEALSHQNCSLADVQHELQLPSLFNTAFTFQRRSLSRDPDQMALTYEDMEADDAGEYIITVNADVMDDSITVDFGYSQDKIIPAQAQNMADTYEKILHVIVANVASELTVGNVDASTEHSLRQILGWNSELPPPINRCVHRVIHDQALTRPRMTKAVEGWDGSFTYQEFDRVTDQLAAHLQSIGVTTETFVPILFEKSSWAIVSMIAIMKAGGAYVPLDPKHPQSRLLELIGDVGAEVVLCSRLYQATAAKVAKTPLLVDQRSIRKLAMPASGELRAASTPDNAAYCLFTSGTTGKPKGTIISHRAFCTSAAAFTRRMNINATSRTFQFASYTFDASCIEILSALTVGATVCVPSEDDRMNNLPGAIKKLKANWSLLTPSVLGTVEPERVPSLKTLVSGGEALPGHILKKWGTSTYFINAYGPTECSVVAATAYKSTLDHKLIPSEPATIGTGSGCRLWIVHPRNHDKLMPVGTVGELVIEGPTVARGYLNEEEKTRKAFITNPGWAATIAAQNSAFETVRMYKTGDLVRYNSDGSVSYVGRKDTQIKLNGQRVELGEIEYHVGQNLPDNVQSAVELIATSNKGSIKALAVFFAVVQPTSLEEEQNEQATVGMAPSNDLLLPLDDQLRDICKNAENGLAGALPSYMIPSIFIPVKKMPWTSAGKLDRNCLRASAQDLSREALSMYRLSNMASKKQPTTEAEKKIHKAVCSVLNLPPSSVGIDDSFVRLGGDSISSMRLITMVQAEQMELSFVDIFKSPKLSDLAKIASPNSTASQVEKSIQPFELLRTPLKKSDVIAQVTQQCQLSEAEIQDVYPTSPLQNALITLTVKQPGAYVAQHVFALPQSVDILKFKSSWEKAVGEIDILRTRIVQLSSGAFLQAVLKEDKVDWKSAASLQDAQAEVLETPSQLGGRLAAYTIVAADFNQRYFVWTLHHALYDGWSIHLMLQRVQQIYTKGVSNMPQNPYVRFIKYLSNADESIAKAYWKESLGRTDAYQFPRPSPIKSKNTPNGQTLQYRMKLAPHKHVDVTPTNVVRAAWALVLAAYTNCNDVVFGETLAGRDISVNGIMDTCGPVLTTIPTRVKINSKATVRELLLAIASNVTERVPHQHYGISSIKAIGDDVAAACQFQNLLVAQMEQEALNDSMWSSHDNGNQSNFFTYPLVVECKIGKSSTEVFWHFDADVLSPWHVQRLAYQFESVLNQLQSVTRVSEVSVFSEQDKQLVGQWNSRKPDVVDETIPAVFYKKVAAQPDAIAVSAFDGELTYAELAGYAKNLAHELVGLGVGPETLVLICLDKSLWTIVAMWGILLAGGAYVPLSPEHPASRHKQIIDTCKSSIILCSLPYRSRFEGLLQHVLGISEDSIRQLPTRKEPLPQNINSNNACYVLFTSGSTGVPKGAVVLHKNVTSNAIAISEATDLSSSSRVLQFGTLVFDISVLEIFITLLIGGTVCVPSEEQRTANLALALTSLKVNWAFVTPSVASTLEGPQSVPTLKTLTVGGEAITSEVINKWATGVKLINVYGPTECCIFALTNDKVREQRSTSNIGNVLKSGRAWLTVPDNPHKLAPLGATAELCLEGSFVVREYLNEPIRTAEAFVERPEFLKSFSPAGENRIYRTGDLVQYDPDGSIHFRGRRDHQIKLAGQRMELGEVEHNLQSDESIHQVAVQLPKNGPCAKKLTAVVSFAAGTRISASAEWSTPLLDPDNLSLLSCAREKLMDRVPPYMVPIIWIAVPRIPSLVSTKLDKKQVGSWLESLDDATYQKIMQTDVTGDVSGEMSDVVIMLRDIWAKALNVPIERVQPNRSWLSLGGDSIDAMKLLARCRSQGINLTLNQVLAAKSLAHLAESVTFSTTANHSEERLDQPFQLGPIQRFYFETQGTEANAQFNQSSTLRLTSYVEQDAVKGALDAVVGCHGMLRARYSKNSAGEWQQYVRPTANSYAFEVHEVSTPSSAISLVANTQKSLDIQQGPVFAANLLFIKDKQILFLAAHHLVVDLVSWGIIIQDLEDLLGSADSTPTLQKGMSFQNWCEKQSTHALDPSEQSAIRKQPLVVQPANVSFWGMDKRSNLYGDVERDDFTISKDITAMINGHHHVFRTDLVDIFLSAITHSFSRVFINRKTPTVFNESHGRQVWESSNIDLSRSVGWFTTMYPVTISISDDEDEVLHTVRQVKDTRGKIADSGRPYFAHRFLTEHGKQEFANHAPVEVLFNYLGQQGKSDNGKSLLQPAQIEGDDHDETSDVGKKTIRVALFEISAVVSNGQIQFSFLYNRHSKNQKGIRRWIAECQRTLEEIATELAELNKPQPTMADLPLLPLESYSRLDRVLKSLPDVGISSFDLVENIYPCSPIQDGMILSQIKAPESYWSSTIFGVKSQRGPVDTKKLVNGWRQVVARHPALRTVFVDSVCKGGVFDQIVLKNPDSGIVTCSCSDAELSTMLQSIKHSSLNGKKKPVLPHQAAVIQTTSGRVIMKLTFNHSVVDGGSLAVIENDLQEAYEGRLSGEGPLYSDYIKYLRELSADEAIGYWKAKLRGITPCYFPTITSGASKQRQLRSLDMRFSRFDEIHGLAERNSVTFANIFLATWALVLGKYTKSSDVCYGYLTSGRDVPVQNVSNAVGAFLNILVSRIEVSPSSRLLQVIQKVQSDFIDSAPHQHCSLAQFQHDLKLSNKSLFNTAVSIQKRSDLDEEAPSSSAIEFEQLDGHDPSEFAITVNIDATRNDEGVRFTYWDDAVTEAEIKNVSKLMSTILVQALNNIDQSIESLNAVINEPIGNVKTVHLAPPASHEAIPQFASSNPNSPASPLTPRIAFPDISTTAPPPAQTPDWNNLIRSIVSEMVPQIVNQIVAQNKLTVETTSSTIDQMTAQMTGLLSRKASTSHRVRASLDGPIPPPGSNRAESIRSRRTSLVSNSETRIQTAADMVATLGAYATEKSPKVAPDFVEKKLLQLWSELLEMVEESIEQDHSFFQLGGDSIIAMRLVGAAREEGLSMTVADVFKNPTFSDMARVVRVAGEVIDEVMSRAGGESVMGDGDGEPSKHRTRGSRGRAASIWSDMQSVASELRIDLQNLVPNDQTFQDGSELARNDTNFSKWQGFSSPTQERPPTPRKTAYKTTPLPHTVHEGVESSDIKSVSLLGDPNVDSVISKVQVFKGGISDVFPVTDFQALAITGSLMESKWMLNYFYLDGPGPLDLRKLKQAAYRTVQAFDILRTVFVPYGDRFLQVVLRKLQPEFIYEQTDDDLDTFTKRLQQRDREMGPRVGEAFIQFVVAKQKQTGSHRVFMRLSHAQYDGVCMSKILVALQDGYNGLPVSSAPSFGNFVRETAKTVNGAHSHWRELLRGSKMTEIVPRFGPNYQRAAGSSITLDRRVTSPSLKRYDITSATVAKAAWASTLARIANKSDVVFGHVISGRNGSVANIENIVGPCLNMVPVRVRYQSEWSVLDLLQNVQEQQISNMAYEALGFREITRQCTDWPDWTNFSSILQHDQGAQATHQTMHLGGVEYTVGALGSQEDFADLSIHTISRPGNEMEIRLTYAPNSTITPEFAQNVFDMLCANVIAFSRDPRDLLPSPAELNSQGSTKVNPEKTRKRSAEKYHISLPTDTGLSPNETNAVAETLRVAWEQILHDEDGLPASIDLASDFFDLGGDIMGLAQVASILDQEGFKVRVEDLIDKSVFFDQVGILAAERKKQIELEAQNPWGDKGRLKVEEKPKERRGSALGTLAKKFGFGRKDSSKDLQRAP</sequence>
<dbReference type="EMBL" id="KY471559">
    <property type="protein sequence ID" value="ARJ54909.1"/>
    <property type="molecule type" value="Genomic_DNA"/>
</dbReference>
<dbReference type="SUPFAM" id="SSF47336">
    <property type="entry name" value="ACP-like"/>
    <property type="match status" value="6"/>
</dbReference>
<dbReference type="PANTHER" id="PTHR45398">
    <property type="match status" value="1"/>
</dbReference>
<dbReference type="PROSITE" id="PS00012">
    <property type="entry name" value="PHOSPHOPANTETHEINE"/>
    <property type="match status" value="3"/>
</dbReference>
<dbReference type="Gene3D" id="2.30.38.10">
    <property type="entry name" value="Luciferase, Domain 3"/>
    <property type="match status" value="1"/>
</dbReference>
<evidence type="ECO:0000256" key="6">
    <source>
        <dbReference type="SAM" id="MobiDB-lite"/>
    </source>
</evidence>
<feature type="region of interest" description="Disordered" evidence="6">
    <location>
        <begin position="6551"/>
        <end position="6576"/>
    </location>
</feature>
<dbReference type="Gene3D" id="3.30.559.30">
    <property type="entry name" value="Nonribosomal peptide synthetase, condensation domain"/>
    <property type="match status" value="9"/>
</dbReference>
<feature type="domain" description="Carrier" evidence="7">
    <location>
        <begin position="2619"/>
        <end position="2692"/>
    </location>
</feature>
<proteinExistence type="inferred from homology"/>
<dbReference type="InterPro" id="IPR020845">
    <property type="entry name" value="AMP-binding_CS"/>
</dbReference>
<evidence type="ECO:0000313" key="8">
    <source>
        <dbReference type="EMBL" id="ARJ54909.1"/>
    </source>
</evidence>
<dbReference type="Gene3D" id="3.40.50.12780">
    <property type="entry name" value="N-terminal domain of ligase-like"/>
    <property type="match status" value="3"/>
</dbReference>
<dbReference type="CDD" id="cd19545">
    <property type="entry name" value="FUM14_C_NRPS-like"/>
    <property type="match status" value="2"/>
</dbReference>
<comment type="pathway">
    <text evidence="1">Mycotoxin biosynthesis.</text>
</comment>
<protein>
    <submittedName>
        <fullName evidence="8">Nonribosomal peptide synthetase 4</fullName>
    </submittedName>
</protein>
<feature type="region of interest" description="Disordered" evidence="6">
    <location>
        <begin position="6344"/>
        <end position="6369"/>
    </location>
</feature>
<evidence type="ECO:0000256" key="3">
    <source>
        <dbReference type="ARBA" id="ARBA00022553"/>
    </source>
</evidence>
<dbReference type="FunFam" id="3.30.559.10:FF:000031">
    <property type="entry name" value="Nonribosomal peptide synthase Pes1"/>
    <property type="match status" value="1"/>
</dbReference>
<dbReference type="InterPro" id="IPR042099">
    <property type="entry name" value="ANL_N_sf"/>
</dbReference>
<dbReference type="FunFam" id="3.40.50.980:FF:000001">
    <property type="entry name" value="Non-ribosomal peptide synthetase"/>
    <property type="match status" value="2"/>
</dbReference>
<dbReference type="PROSITE" id="PS50075">
    <property type="entry name" value="CARRIER"/>
    <property type="match status" value="7"/>
</dbReference>
<evidence type="ECO:0000256" key="2">
    <source>
        <dbReference type="ARBA" id="ARBA00022450"/>
    </source>
</evidence>
<dbReference type="GO" id="GO:0019748">
    <property type="term" value="P:secondary metabolic process"/>
    <property type="evidence" value="ECO:0007669"/>
    <property type="project" value="UniProtKB-ARBA"/>
</dbReference>
<keyword evidence="2" id="KW-0596">Phosphopantetheine</keyword>
<dbReference type="GO" id="GO:0016874">
    <property type="term" value="F:ligase activity"/>
    <property type="evidence" value="ECO:0007669"/>
    <property type="project" value="UniProtKB-KW"/>
</dbReference>
<feature type="region of interest" description="Disordered" evidence="6">
    <location>
        <begin position="6484"/>
        <end position="6511"/>
    </location>
</feature>
<feature type="domain" description="Carrier" evidence="7">
    <location>
        <begin position="6399"/>
        <end position="6475"/>
    </location>
</feature>
<dbReference type="NCBIfam" id="NF003417">
    <property type="entry name" value="PRK04813.1"/>
    <property type="match status" value="4"/>
</dbReference>
<dbReference type="CDD" id="cd05918">
    <property type="entry name" value="A_NRPS_SidN3_like"/>
    <property type="match status" value="4"/>
</dbReference>
<feature type="region of interest" description="Disordered" evidence="6">
    <location>
        <begin position="7028"/>
        <end position="7051"/>
    </location>
</feature>
<organism evidence="8">
    <name type="scientific">Cochliobolus lunatus</name>
    <name type="common">Filamentous fungus</name>
    <name type="synonym">Curvularia lunata</name>
    <dbReference type="NCBI Taxonomy" id="5503"/>
    <lineage>
        <taxon>Eukaryota</taxon>
        <taxon>Fungi</taxon>
        <taxon>Dikarya</taxon>
        <taxon>Ascomycota</taxon>
        <taxon>Pezizomycotina</taxon>
        <taxon>Dothideomycetes</taxon>
        <taxon>Pleosporomycetidae</taxon>
        <taxon>Pleosporales</taxon>
        <taxon>Pleosporineae</taxon>
        <taxon>Pleosporaceae</taxon>
        <taxon>Curvularia</taxon>
    </lineage>
</organism>
<evidence type="ECO:0000256" key="5">
    <source>
        <dbReference type="ARBA" id="ARBA00029454"/>
    </source>
</evidence>
<dbReference type="InterPro" id="IPR045851">
    <property type="entry name" value="AMP-bd_C_sf"/>
</dbReference>
<dbReference type="InterPro" id="IPR010071">
    <property type="entry name" value="AA_adenyl_dom"/>
</dbReference>
<dbReference type="Pfam" id="PF00501">
    <property type="entry name" value="AMP-binding"/>
    <property type="match status" value="4"/>
</dbReference>
<evidence type="ECO:0000259" key="7">
    <source>
        <dbReference type="PROSITE" id="PS50075"/>
    </source>
</evidence>
<dbReference type="SUPFAM" id="SSF56801">
    <property type="entry name" value="Acetyl-CoA synthetase-like"/>
    <property type="match status" value="4"/>
</dbReference>
<dbReference type="FunFam" id="3.30.559.10:FF:000016">
    <property type="entry name" value="Nonribosomal peptide synthase Pes1"/>
    <property type="match status" value="3"/>
</dbReference>
<gene>
    <name evidence="8" type="primary">NPS4</name>
</gene>
<feature type="domain" description="Carrier" evidence="7">
    <location>
        <begin position="7068"/>
        <end position="7147"/>
    </location>
</feature>
<comment type="similarity">
    <text evidence="5">Belongs to the NRP synthetase family.</text>
</comment>
<dbReference type="InterPro" id="IPR009081">
    <property type="entry name" value="PP-bd_ACP"/>
</dbReference>
<dbReference type="SUPFAM" id="SSF52777">
    <property type="entry name" value="CoA-dependent acyltransferases"/>
    <property type="match status" value="18"/>
</dbReference>
<dbReference type="InterPro" id="IPR020806">
    <property type="entry name" value="PKS_PP-bd"/>
</dbReference>
<dbReference type="InterPro" id="IPR000873">
    <property type="entry name" value="AMP-dep_synth/lig_dom"/>
</dbReference>
<dbReference type="GO" id="GO:0031177">
    <property type="term" value="F:phosphopantetheine binding"/>
    <property type="evidence" value="ECO:0007669"/>
    <property type="project" value="InterPro"/>
</dbReference>
<name>A0A1W6BS37_COCLU</name>
<evidence type="ECO:0000256" key="1">
    <source>
        <dbReference type="ARBA" id="ARBA00004685"/>
    </source>
</evidence>
<evidence type="ECO:0000256" key="4">
    <source>
        <dbReference type="ARBA" id="ARBA00022598"/>
    </source>
</evidence>
<dbReference type="Gene3D" id="1.10.1200.10">
    <property type="entry name" value="ACP-like"/>
    <property type="match status" value="7"/>
</dbReference>
<dbReference type="InterPro" id="IPR036736">
    <property type="entry name" value="ACP-like_sf"/>
</dbReference>
<feature type="compositionally biased region" description="Basic and acidic residues" evidence="6">
    <location>
        <begin position="7161"/>
        <end position="7176"/>
    </location>
</feature>
<dbReference type="Gene3D" id="3.30.300.30">
    <property type="match status" value="4"/>
</dbReference>
<dbReference type="FunFam" id="1.10.1200.10:FF:000005">
    <property type="entry name" value="Nonribosomal peptide synthetase 1"/>
    <property type="match status" value="3"/>
</dbReference>
<dbReference type="CDD" id="cd19542">
    <property type="entry name" value="CT_NRPS-like"/>
    <property type="match status" value="4"/>
</dbReference>
<dbReference type="Gene3D" id="3.40.50.980">
    <property type="match status" value="2"/>
</dbReference>
<dbReference type="FunFam" id="3.30.300.30:FF:000015">
    <property type="entry name" value="Nonribosomal peptide synthase SidD"/>
    <property type="match status" value="4"/>
</dbReference>
<dbReference type="NCBIfam" id="TIGR01733">
    <property type="entry name" value="AA-adenyl-dom"/>
    <property type="match status" value="4"/>
</dbReference>